<dbReference type="Pfam" id="PF08573">
    <property type="entry name" value="SAE2"/>
    <property type="match status" value="1"/>
</dbReference>
<dbReference type="GO" id="GO:0006281">
    <property type="term" value="P:DNA repair"/>
    <property type="evidence" value="ECO:0007669"/>
    <property type="project" value="InterPro"/>
</dbReference>
<dbReference type="OrthoDB" id="5801062at2759"/>
<comment type="subcellular location">
    <subcellularLocation>
        <location evidence="1">Nucleus</location>
    </subcellularLocation>
</comment>
<keyword evidence="2" id="KW-0227">DNA damage</keyword>
<dbReference type="GO" id="GO:0005634">
    <property type="term" value="C:nucleus"/>
    <property type="evidence" value="ECO:0007669"/>
    <property type="project" value="UniProtKB-SubCell"/>
</dbReference>
<dbReference type="OMA" id="NTWVDNG"/>
<dbReference type="EMBL" id="CP002504">
    <property type="protein sequence ID" value="AET41655.1"/>
    <property type="molecule type" value="Genomic_DNA"/>
</dbReference>
<dbReference type="KEGG" id="erc:Ecym_8385"/>
<dbReference type="InterPro" id="IPR013882">
    <property type="entry name" value="Ctp1_C"/>
</dbReference>
<sequence>MVVQDIITSSQSYEVRDWLQGLSWEHLVSLQYDIVDELARRVRDLKLITQLPQFKHEDNEDLIPTQLSVPRSVDSRQNFAKVERPPMMEGECDSEPLIPGTLELRGKQFVLSSSPLKKEVQVDNLRRSQCTTAGSIVASPISKNVASHGVGSHKRLGKVCPLEVNEYEGYNKVPDDVGDIDERISDSEGELDWVGRPQRLDSWDNQKDKKIKIDFNIHPLAKRPWIYEDFRANHEAIEELNKCRLKENRLAKMDTMAGMKVNKMGSKPNQDSSFNESFPLYENLRHRSKSPPGYGRMDFPTTQELKEEKEQAQDMIYERTKHRFKMAVQTGIPLFEREYYFKNEQLNTWVDNGEIAWSKENLQIFRKRAN</sequence>
<gene>
    <name evidence="5" type="ordered locus">Ecym_8385</name>
</gene>
<dbReference type="GeneID" id="11470006"/>
<dbReference type="STRING" id="931890.G8JXT1"/>
<evidence type="ECO:0000256" key="1">
    <source>
        <dbReference type="ARBA" id="ARBA00004123"/>
    </source>
</evidence>
<evidence type="ECO:0000256" key="2">
    <source>
        <dbReference type="ARBA" id="ARBA00022763"/>
    </source>
</evidence>
<evidence type="ECO:0000259" key="4">
    <source>
        <dbReference type="Pfam" id="PF08573"/>
    </source>
</evidence>
<dbReference type="FunCoup" id="G8JXT1">
    <property type="interactions" value="49"/>
</dbReference>
<accession>G8JXT1</accession>
<keyword evidence="3" id="KW-0539">Nucleus</keyword>
<dbReference type="RefSeq" id="XP_003648472.1">
    <property type="nucleotide sequence ID" value="XM_003648424.1"/>
</dbReference>
<evidence type="ECO:0000313" key="6">
    <source>
        <dbReference type="Proteomes" id="UP000006790"/>
    </source>
</evidence>
<protein>
    <recommendedName>
        <fullName evidence="4">DNA endonuclease activator Ctp1 C-terminal domain-containing protein</fullName>
    </recommendedName>
</protein>
<evidence type="ECO:0000256" key="3">
    <source>
        <dbReference type="ARBA" id="ARBA00023242"/>
    </source>
</evidence>
<keyword evidence="6" id="KW-1185">Reference proteome</keyword>
<organism evidence="5 6">
    <name type="scientific">Eremothecium cymbalariae (strain CBS 270.75 / DBVPG 7215 / KCTC 17166 / NRRL Y-17582)</name>
    <name type="common">Yeast</name>
    <dbReference type="NCBI Taxonomy" id="931890"/>
    <lineage>
        <taxon>Eukaryota</taxon>
        <taxon>Fungi</taxon>
        <taxon>Dikarya</taxon>
        <taxon>Ascomycota</taxon>
        <taxon>Saccharomycotina</taxon>
        <taxon>Saccharomycetes</taxon>
        <taxon>Saccharomycetales</taxon>
        <taxon>Saccharomycetaceae</taxon>
        <taxon>Eremothecium</taxon>
    </lineage>
</organism>
<evidence type="ECO:0000313" key="5">
    <source>
        <dbReference type="EMBL" id="AET41655.1"/>
    </source>
</evidence>
<dbReference type="eggNOG" id="ENOG502S084">
    <property type="taxonomic scope" value="Eukaryota"/>
</dbReference>
<feature type="domain" description="DNA endonuclease activator Ctp1 C-terminal" evidence="4">
    <location>
        <begin position="286"/>
        <end position="304"/>
    </location>
</feature>
<dbReference type="Proteomes" id="UP000006790">
    <property type="component" value="Chromosome 8"/>
</dbReference>
<proteinExistence type="predicted"/>
<reference evidence="6" key="1">
    <citation type="journal article" date="2012" name="G3 (Bethesda)">
        <title>Pichia sorbitophila, an interspecies yeast hybrid reveals early steps of genome resolution following polyploidization.</title>
        <authorList>
            <person name="Leh Louis V."/>
            <person name="Despons L."/>
            <person name="Friedrich A."/>
            <person name="Martin T."/>
            <person name="Durrens P."/>
            <person name="Casaregola S."/>
            <person name="Neuveglise C."/>
            <person name="Fairhead C."/>
            <person name="Marck C."/>
            <person name="Cruz J.A."/>
            <person name="Straub M.L."/>
            <person name="Kugler V."/>
            <person name="Sacerdot C."/>
            <person name="Uzunov Z."/>
            <person name="Thierry A."/>
            <person name="Weiss S."/>
            <person name="Bleykasten C."/>
            <person name="De Montigny J."/>
            <person name="Jacques N."/>
            <person name="Jung P."/>
            <person name="Lemaire M."/>
            <person name="Mallet S."/>
            <person name="Morel G."/>
            <person name="Richard G.F."/>
            <person name="Sarkar A."/>
            <person name="Savel G."/>
            <person name="Schacherer J."/>
            <person name="Seret M.L."/>
            <person name="Talla E."/>
            <person name="Samson G."/>
            <person name="Jubin C."/>
            <person name="Poulain J."/>
            <person name="Vacherie B."/>
            <person name="Barbe V."/>
            <person name="Pelletier E."/>
            <person name="Sherman D.J."/>
            <person name="Westhof E."/>
            <person name="Weissenbach J."/>
            <person name="Baret P.V."/>
            <person name="Wincker P."/>
            <person name="Gaillardin C."/>
            <person name="Dujon B."/>
            <person name="Souciet J.L."/>
        </authorList>
    </citation>
    <scope>NUCLEOTIDE SEQUENCE [LARGE SCALE GENOMIC DNA]</scope>
    <source>
        <strain evidence="6">CBS 270.75 / DBVPG 7215 / KCTC 17166 / NRRL Y-17582</strain>
    </source>
</reference>
<dbReference type="AlphaFoldDB" id="G8JXT1"/>
<dbReference type="InParanoid" id="G8JXT1"/>
<dbReference type="HOGENOM" id="CLU_064983_0_0_1"/>
<name>G8JXT1_ERECY</name>